<dbReference type="Proteomes" id="UP000444980">
    <property type="component" value="Unassembled WGS sequence"/>
</dbReference>
<evidence type="ECO:0008006" key="3">
    <source>
        <dbReference type="Google" id="ProtNLM"/>
    </source>
</evidence>
<dbReference type="InterPro" id="IPR008492">
    <property type="entry name" value="Rv2714-like"/>
</dbReference>
<gene>
    <name evidence="1" type="ORF">nbrc107697_21630</name>
</gene>
<keyword evidence="2" id="KW-1185">Reference proteome</keyword>
<dbReference type="PIRSF" id="PIRSF028754">
    <property type="entry name" value="UCP028754"/>
    <property type="match status" value="1"/>
</dbReference>
<sequence length="292" mass="32061">MATEPRKILSELRSPVLVAAFEGWNDAGEAATSSVEHLSLFWNAEQVCEVAADDYYDFQVNRPTVRLVDGVSRRIDWPTTAFSYCTPPGADHDLLLVRGIEPNFRWRAFVDEIAEVAEIAGVTSAVMLGSMLTDTPHTRPVPVSGSAFSAEAAKRYRLSESQYEGPTGITGVLRDRLVAAGVPSVSLWAAVPHYISSAANPKATLALLRRLEEVLDLEIPLDQLPTRVAEWEHTVDEMTGEDEDMAAYIRQLEAQDDATSTDPDALPEIDGEQLAADFERYLRRRDSGSGPA</sequence>
<evidence type="ECO:0000313" key="1">
    <source>
        <dbReference type="EMBL" id="GED98124.1"/>
    </source>
</evidence>
<name>A0A7I9UY45_9ACTN</name>
<organism evidence="1 2">
    <name type="scientific">Gordonia crocea</name>
    <dbReference type="NCBI Taxonomy" id="589162"/>
    <lineage>
        <taxon>Bacteria</taxon>
        <taxon>Bacillati</taxon>
        <taxon>Actinomycetota</taxon>
        <taxon>Actinomycetes</taxon>
        <taxon>Mycobacteriales</taxon>
        <taxon>Gordoniaceae</taxon>
        <taxon>Gordonia</taxon>
    </lineage>
</organism>
<dbReference type="SUPFAM" id="SSF159659">
    <property type="entry name" value="Cgl1923-like"/>
    <property type="match status" value="1"/>
</dbReference>
<evidence type="ECO:0000313" key="2">
    <source>
        <dbReference type="Proteomes" id="UP000444980"/>
    </source>
</evidence>
<dbReference type="AlphaFoldDB" id="A0A7I9UY45"/>
<dbReference type="InterPro" id="IPR038389">
    <property type="entry name" value="PSMG2_sf"/>
</dbReference>
<dbReference type="RefSeq" id="WP_161927349.1">
    <property type="nucleotide sequence ID" value="NZ_BJOU01000001.1"/>
</dbReference>
<dbReference type="Gene3D" id="3.40.50.10900">
    <property type="entry name" value="PAC-like subunit"/>
    <property type="match status" value="1"/>
</dbReference>
<protein>
    <recommendedName>
        <fullName evidence="3">Carboxylate--amine ligase</fullName>
    </recommendedName>
</protein>
<comment type="caution">
    <text evidence="1">The sequence shown here is derived from an EMBL/GenBank/DDBJ whole genome shotgun (WGS) entry which is preliminary data.</text>
</comment>
<reference evidence="2" key="1">
    <citation type="submission" date="2019-06" db="EMBL/GenBank/DDBJ databases">
        <title>Gordonia isolated from sludge of a wastewater treatment plant.</title>
        <authorList>
            <person name="Tamura T."/>
            <person name="Aoyama K."/>
            <person name="Kang Y."/>
            <person name="Saito S."/>
            <person name="Akiyama N."/>
            <person name="Yazawa K."/>
            <person name="Gonoi T."/>
            <person name="Mikami Y."/>
        </authorList>
    </citation>
    <scope>NUCLEOTIDE SEQUENCE [LARGE SCALE GENOMIC DNA]</scope>
    <source>
        <strain evidence="2">NBRC 107697</strain>
    </source>
</reference>
<dbReference type="EMBL" id="BJOU01000001">
    <property type="protein sequence ID" value="GED98124.1"/>
    <property type="molecule type" value="Genomic_DNA"/>
</dbReference>
<dbReference type="OrthoDB" id="3733464at2"/>
<accession>A0A7I9UY45</accession>
<proteinExistence type="predicted"/>
<dbReference type="Pfam" id="PF09754">
    <property type="entry name" value="PAC2"/>
    <property type="match status" value="1"/>
</dbReference>
<dbReference type="InterPro" id="IPR019151">
    <property type="entry name" value="Proteasome_assmbl_chaperone_2"/>
</dbReference>